<reference evidence="2" key="1">
    <citation type="submission" date="2018-01" db="EMBL/GenBank/DDBJ databases">
        <title>An insight into the sialome of Amazonian anophelines.</title>
        <authorList>
            <person name="Ribeiro J.M."/>
            <person name="Scarpassa V."/>
            <person name="Calvo E."/>
        </authorList>
    </citation>
    <scope>NUCLEOTIDE SEQUENCE</scope>
</reference>
<feature type="signal peptide" evidence="1">
    <location>
        <begin position="1"/>
        <end position="20"/>
    </location>
</feature>
<sequence>MYFISTFLLLLLLLLWFAIACRHCSIIGALGAPFDNCLNSTSSTEFDEIIQPARAGTVWAGRYTVFALYPCQPLADTGVTE</sequence>
<name>A0A2M4DRV1_ANODA</name>
<feature type="chain" id="PRO_5014695270" evidence="1">
    <location>
        <begin position="21"/>
        <end position="81"/>
    </location>
</feature>
<organism evidence="2">
    <name type="scientific">Anopheles darlingi</name>
    <name type="common">Mosquito</name>
    <dbReference type="NCBI Taxonomy" id="43151"/>
    <lineage>
        <taxon>Eukaryota</taxon>
        <taxon>Metazoa</taxon>
        <taxon>Ecdysozoa</taxon>
        <taxon>Arthropoda</taxon>
        <taxon>Hexapoda</taxon>
        <taxon>Insecta</taxon>
        <taxon>Pterygota</taxon>
        <taxon>Neoptera</taxon>
        <taxon>Endopterygota</taxon>
        <taxon>Diptera</taxon>
        <taxon>Nematocera</taxon>
        <taxon>Culicoidea</taxon>
        <taxon>Culicidae</taxon>
        <taxon>Anophelinae</taxon>
        <taxon>Anopheles</taxon>
    </lineage>
</organism>
<accession>A0A2M4DRV1</accession>
<dbReference type="AlphaFoldDB" id="A0A2M4DRV1"/>
<dbReference type="EMBL" id="GGFL01016083">
    <property type="protein sequence ID" value="MBW80261.1"/>
    <property type="molecule type" value="Transcribed_RNA"/>
</dbReference>
<evidence type="ECO:0000256" key="1">
    <source>
        <dbReference type="SAM" id="SignalP"/>
    </source>
</evidence>
<protein>
    <submittedName>
        <fullName evidence="2">Putative secreted protein</fullName>
    </submittedName>
</protein>
<evidence type="ECO:0000313" key="2">
    <source>
        <dbReference type="EMBL" id="MBW80261.1"/>
    </source>
</evidence>
<keyword evidence="1" id="KW-0732">Signal</keyword>
<proteinExistence type="predicted"/>